<evidence type="ECO:0000256" key="5">
    <source>
        <dbReference type="ARBA" id="ARBA00022833"/>
    </source>
</evidence>
<comment type="subcellular location">
    <subcellularLocation>
        <location evidence="1">Nucleus</location>
    </subcellularLocation>
</comment>
<keyword evidence="6" id="KW-0539">Nucleus</keyword>
<evidence type="ECO:0000313" key="10">
    <source>
        <dbReference type="Proteomes" id="UP000694845"/>
    </source>
</evidence>
<feature type="domain" description="C2H2-type" evidence="9">
    <location>
        <begin position="23"/>
        <end position="50"/>
    </location>
</feature>
<evidence type="ECO:0000256" key="4">
    <source>
        <dbReference type="ARBA" id="ARBA00022771"/>
    </source>
</evidence>
<keyword evidence="3" id="KW-0677">Repeat</keyword>
<dbReference type="OrthoDB" id="8922241at2759"/>
<dbReference type="FunFam" id="3.30.160.60:FF:000110">
    <property type="entry name" value="Zinc finger protein-like"/>
    <property type="match status" value="1"/>
</dbReference>
<feature type="domain" description="C2H2-type" evidence="9">
    <location>
        <begin position="633"/>
        <end position="662"/>
    </location>
</feature>
<dbReference type="AlphaFoldDB" id="A0A8B7ZJ24"/>
<accession>A0A8B7ZJ24</accession>
<organism evidence="10 11">
    <name type="scientific">Acanthaster planci</name>
    <name type="common">Crown-of-thorns starfish</name>
    <dbReference type="NCBI Taxonomy" id="133434"/>
    <lineage>
        <taxon>Eukaryota</taxon>
        <taxon>Metazoa</taxon>
        <taxon>Echinodermata</taxon>
        <taxon>Eleutherozoa</taxon>
        <taxon>Asterozoa</taxon>
        <taxon>Asteroidea</taxon>
        <taxon>Valvatacea</taxon>
        <taxon>Valvatida</taxon>
        <taxon>Acanthasteridae</taxon>
        <taxon>Acanthaster</taxon>
    </lineage>
</organism>
<dbReference type="PROSITE" id="PS50157">
    <property type="entry name" value="ZINC_FINGER_C2H2_2"/>
    <property type="match status" value="12"/>
</dbReference>
<protein>
    <submittedName>
        <fullName evidence="11">Zinc finger protein 354A-like</fullName>
    </submittedName>
</protein>
<dbReference type="SUPFAM" id="SSF57667">
    <property type="entry name" value="beta-beta-alpha zinc fingers"/>
    <property type="match status" value="6"/>
</dbReference>
<dbReference type="PANTHER" id="PTHR24376">
    <property type="entry name" value="ZINC FINGER PROTEIN"/>
    <property type="match status" value="1"/>
</dbReference>
<keyword evidence="4 7" id="KW-0863">Zinc-finger</keyword>
<dbReference type="FunFam" id="3.30.160.60:FF:000303">
    <property type="entry name" value="Zinc finger protein 41"/>
    <property type="match status" value="1"/>
</dbReference>
<evidence type="ECO:0000259" key="9">
    <source>
        <dbReference type="PROSITE" id="PS50157"/>
    </source>
</evidence>
<dbReference type="SMART" id="SM00355">
    <property type="entry name" value="ZnF_C2H2"/>
    <property type="match status" value="16"/>
</dbReference>
<dbReference type="InterPro" id="IPR013087">
    <property type="entry name" value="Znf_C2H2_type"/>
</dbReference>
<feature type="domain" description="C2H2-type" evidence="9">
    <location>
        <begin position="277"/>
        <end position="309"/>
    </location>
</feature>
<keyword evidence="5" id="KW-0862">Zinc</keyword>
<feature type="domain" description="C2H2-type" evidence="9">
    <location>
        <begin position="79"/>
        <end position="101"/>
    </location>
</feature>
<feature type="region of interest" description="Disordered" evidence="8">
    <location>
        <begin position="357"/>
        <end position="388"/>
    </location>
</feature>
<feature type="domain" description="C2H2-type" evidence="9">
    <location>
        <begin position="447"/>
        <end position="474"/>
    </location>
</feature>
<feature type="domain" description="C2H2-type" evidence="9">
    <location>
        <begin position="51"/>
        <end position="78"/>
    </location>
</feature>
<evidence type="ECO:0000256" key="2">
    <source>
        <dbReference type="ARBA" id="ARBA00022723"/>
    </source>
</evidence>
<feature type="domain" description="C2H2-type" evidence="9">
    <location>
        <begin position="333"/>
        <end position="361"/>
    </location>
</feature>
<dbReference type="PROSITE" id="PS00028">
    <property type="entry name" value="ZINC_FINGER_C2H2_1"/>
    <property type="match status" value="11"/>
</dbReference>
<feature type="domain" description="C2H2-type" evidence="9">
    <location>
        <begin position="797"/>
        <end position="826"/>
    </location>
</feature>
<reference evidence="11" key="1">
    <citation type="submission" date="2025-08" db="UniProtKB">
        <authorList>
            <consortium name="RefSeq"/>
        </authorList>
    </citation>
    <scope>IDENTIFICATION</scope>
</reference>
<evidence type="ECO:0000256" key="7">
    <source>
        <dbReference type="PROSITE-ProRule" id="PRU00042"/>
    </source>
</evidence>
<proteinExistence type="predicted"/>
<feature type="domain" description="C2H2-type" evidence="9">
    <location>
        <begin position="605"/>
        <end position="632"/>
    </location>
</feature>
<dbReference type="FunFam" id="3.30.160.60:FF:002343">
    <property type="entry name" value="Zinc finger protein 33A"/>
    <property type="match status" value="1"/>
</dbReference>
<dbReference type="FunFam" id="3.30.160.60:FF:000100">
    <property type="entry name" value="Zinc finger 45-like"/>
    <property type="match status" value="1"/>
</dbReference>
<evidence type="ECO:0000313" key="11">
    <source>
        <dbReference type="RefSeq" id="XP_022105539.1"/>
    </source>
</evidence>
<keyword evidence="10" id="KW-1185">Reference proteome</keyword>
<dbReference type="PANTHER" id="PTHR24376:SF235">
    <property type="entry name" value="C2H2-TYPE DOMAIN-CONTAINING PROTEIN"/>
    <property type="match status" value="1"/>
</dbReference>
<dbReference type="GeneID" id="110987266"/>
<dbReference type="GO" id="GO:0000978">
    <property type="term" value="F:RNA polymerase II cis-regulatory region sequence-specific DNA binding"/>
    <property type="evidence" value="ECO:0007669"/>
    <property type="project" value="TreeGrafter"/>
</dbReference>
<dbReference type="Pfam" id="PF00096">
    <property type="entry name" value="zf-C2H2"/>
    <property type="match status" value="3"/>
</dbReference>
<feature type="domain" description="C2H2-type" evidence="9">
    <location>
        <begin position="577"/>
        <end position="604"/>
    </location>
</feature>
<dbReference type="GO" id="GO:0005634">
    <property type="term" value="C:nucleus"/>
    <property type="evidence" value="ECO:0007669"/>
    <property type="project" value="UniProtKB-SubCell"/>
</dbReference>
<dbReference type="RefSeq" id="XP_022105539.1">
    <property type="nucleotide sequence ID" value="XM_022249847.1"/>
</dbReference>
<feature type="domain" description="C2H2-type" evidence="9">
    <location>
        <begin position="549"/>
        <end position="576"/>
    </location>
</feature>
<dbReference type="KEGG" id="aplc:110987266"/>
<feature type="domain" description="C2H2-type" evidence="9">
    <location>
        <begin position="475"/>
        <end position="502"/>
    </location>
</feature>
<dbReference type="Proteomes" id="UP000694845">
    <property type="component" value="Unplaced"/>
</dbReference>
<evidence type="ECO:0000256" key="8">
    <source>
        <dbReference type="SAM" id="MobiDB-lite"/>
    </source>
</evidence>
<dbReference type="GO" id="GO:0001228">
    <property type="term" value="F:DNA-binding transcription activator activity, RNA polymerase II-specific"/>
    <property type="evidence" value="ECO:0007669"/>
    <property type="project" value="TreeGrafter"/>
</dbReference>
<keyword evidence="2" id="KW-0479">Metal-binding</keyword>
<name>A0A8B7ZJ24_ACAPL</name>
<evidence type="ECO:0000256" key="1">
    <source>
        <dbReference type="ARBA" id="ARBA00004123"/>
    </source>
</evidence>
<dbReference type="InterPro" id="IPR036236">
    <property type="entry name" value="Znf_C2H2_sf"/>
</dbReference>
<evidence type="ECO:0000256" key="6">
    <source>
        <dbReference type="ARBA" id="ARBA00023242"/>
    </source>
</evidence>
<sequence length="826" mass="95856">MQYQATHGVVRVAQHIHRGPVRYNCTHCTKRFRDKKDWRQHENTHTGFKPYSCKVCGKKLSRPYSLKKHMLTHSEEKPIVCANCKQSFRRISGLLLHQKQHHPWIARHACCLCKTTHEGVDDLERHIRSDHVEVVRVLASKFFGDKQALAALSNPKSSKHQRTNVISDQANPEDAIVIFLSRRDQQVDRTTASLYDEAVEEYRSFNRRFRTYSMAHTSAEGNRDLGENTDVEDCHVPTETFSFNHQEPGVALTEKLFSSSNSSCVSDSSIKRRTRRYKCTYCGWQFSNSDVFRRHQCRQRRTLHKRNRLSCSNCKEIFNKREQLQLHLQSCGFFCSLCSQNFKTKGKLKAHLENLHMGPRARHQSRSEEEFGSTPSMTVDKDLSSDEPAAAKLPISSAETSADRSPFHNVEVEGLEEVNTNAQCFRNFKFTSSTKMSKQRRAKHAVVTCRVCHKNFSHGYALKLHLMMHASETEYRCRQCARCFSSKKGLTEHRKSHAFPHQTYDVASPDSVRDEQRKNNGVLFRENLKSGSHLEVRRFQSQALQTKPHKCVYCGWGFWTRKDCVIHERTHTGEKPYVCDTCGKSFARNYSLKLHSLTHDGMKPFRCKYCNKGFSSGGYVKIHERIHTKEKPYTCRGCAARFSCSSSLTRHEKSCKLEDEKRQGTGFSGSWSSVQSSSSVKRGFLKCTSDGHNSNESIIHPKRWLRYKCRYRVCFFCGWRFGDGIRSQRHQNWHRKRYHVEFLTLKATLVSQSRCKETMKTSEAKDPLHCERCDKHFRGPNAQRFHINHIHAVLCPFSCACCHRGFQSYTDFKNHLKTCTHDKMKR</sequence>
<dbReference type="Gene3D" id="3.30.160.60">
    <property type="entry name" value="Classic Zinc Finger"/>
    <property type="match status" value="9"/>
</dbReference>
<dbReference type="GO" id="GO:0008270">
    <property type="term" value="F:zinc ion binding"/>
    <property type="evidence" value="ECO:0007669"/>
    <property type="project" value="UniProtKB-KW"/>
</dbReference>
<gene>
    <name evidence="11" type="primary">LOC110987266</name>
</gene>
<evidence type="ECO:0000256" key="3">
    <source>
        <dbReference type="ARBA" id="ARBA00022737"/>
    </source>
</evidence>